<evidence type="ECO:0000259" key="5">
    <source>
        <dbReference type="PROSITE" id="PS50995"/>
    </source>
</evidence>
<keyword evidence="1" id="KW-0805">Transcription regulation</keyword>
<dbReference type="GO" id="GO:0003700">
    <property type="term" value="F:DNA-binding transcription factor activity"/>
    <property type="evidence" value="ECO:0007669"/>
    <property type="project" value="InterPro"/>
</dbReference>
<evidence type="ECO:0000313" key="7">
    <source>
        <dbReference type="Proteomes" id="UP000005798"/>
    </source>
</evidence>
<dbReference type="InterPro" id="IPR036390">
    <property type="entry name" value="WH_DNA-bd_sf"/>
</dbReference>
<dbReference type="AlphaFoldDB" id="B0N5T1"/>
<evidence type="ECO:0000256" key="3">
    <source>
        <dbReference type="ARBA" id="ARBA00023163"/>
    </source>
</evidence>
<dbReference type="eggNOG" id="COG1846">
    <property type="taxonomic scope" value="Bacteria"/>
</dbReference>
<dbReference type="PROSITE" id="PS01117">
    <property type="entry name" value="HTH_MARR_1"/>
    <property type="match status" value="1"/>
</dbReference>
<sequence length="162" mass="19275">MTDFINKISILIVRILIIGGKMANSLYYLLFKTAHTQRKKNIPFLKELNLAPGQPKVLRYLYEQKRECLQKDITKGCDIEPATVSIMLNKLESNGFIKRNYSEENKRNVYIQLTELGKITFLKWQAYLDEREDITLRDFSKEERKQFINYLERLYDALLKEE</sequence>
<proteinExistence type="predicted"/>
<feature type="transmembrane region" description="Helical" evidence="4">
    <location>
        <begin position="12"/>
        <end position="31"/>
    </location>
</feature>
<dbReference type="PANTHER" id="PTHR42756:SF1">
    <property type="entry name" value="TRANSCRIPTIONAL REPRESSOR OF EMRAB OPERON"/>
    <property type="match status" value="1"/>
</dbReference>
<feature type="domain" description="HTH marR-type" evidence="5">
    <location>
        <begin position="23"/>
        <end position="156"/>
    </location>
</feature>
<keyword evidence="4" id="KW-1133">Transmembrane helix</keyword>
<keyword evidence="2" id="KW-0238">DNA-binding</keyword>
<evidence type="ECO:0000256" key="1">
    <source>
        <dbReference type="ARBA" id="ARBA00023015"/>
    </source>
</evidence>
<reference evidence="6" key="2">
    <citation type="submission" date="2014-06" db="EMBL/GenBank/DDBJ databases">
        <title>Draft genome sequence of Clostridium ramosum(DSM 1402).</title>
        <authorList>
            <person name="Sudarsanam P."/>
            <person name="Ley R."/>
            <person name="Guruge J."/>
            <person name="Turnbaugh P.J."/>
            <person name="Mahowald M."/>
            <person name="Liep D."/>
            <person name="Gordon J."/>
        </authorList>
    </citation>
    <scope>NUCLEOTIDE SEQUENCE</scope>
    <source>
        <strain evidence="6">DSM 1402</strain>
    </source>
</reference>
<dbReference type="PROSITE" id="PS50995">
    <property type="entry name" value="HTH_MARR_2"/>
    <property type="match status" value="1"/>
</dbReference>
<reference evidence="6" key="1">
    <citation type="submission" date="2007-11" db="EMBL/GenBank/DDBJ databases">
        <authorList>
            <person name="Fulton L."/>
            <person name="Clifton S."/>
            <person name="Fulton B."/>
            <person name="Xu J."/>
            <person name="Minx P."/>
            <person name="Pepin K.H."/>
            <person name="Johnson M."/>
            <person name="Thiruvilangam P."/>
            <person name="Bhonagiri V."/>
            <person name="Nash W.E."/>
            <person name="Mardis E.R."/>
            <person name="Wilson R.K."/>
        </authorList>
    </citation>
    <scope>NUCLEOTIDE SEQUENCE [LARGE SCALE GENOMIC DNA]</scope>
    <source>
        <strain evidence="6">DSM 1402</strain>
    </source>
</reference>
<keyword evidence="4" id="KW-0472">Membrane</keyword>
<comment type="caution">
    <text evidence="6">The sequence shown here is derived from an EMBL/GenBank/DDBJ whole genome shotgun (WGS) entry which is preliminary data.</text>
</comment>
<keyword evidence="3" id="KW-0804">Transcription</keyword>
<dbReference type="InterPro" id="IPR023187">
    <property type="entry name" value="Tscrpt_reg_MarR-type_CS"/>
</dbReference>
<dbReference type="SUPFAM" id="SSF46785">
    <property type="entry name" value="Winged helix' DNA-binding domain"/>
    <property type="match status" value="1"/>
</dbReference>
<organism evidence="6 7">
    <name type="scientific">Thomasclavelia ramosa DSM 1402</name>
    <dbReference type="NCBI Taxonomy" id="445974"/>
    <lineage>
        <taxon>Bacteria</taxon>
        <taxon>Bacillati</taxon>
        <taxon>Bacillota</taxon>
        <taxon>Erysipelotrichia</taxon>
        <taxon>Erysipelotrichales</taxon>
        <taxon>Coprobacillaceae</taxon>
        <taxon>Thomasclavelia</taxon>
    </lineage>
</organism>
<dbReference type="PANTHER" id="PTHR42756">
    <property type="entry name" value="TRANSCRIPTIONAL REGULATOR, MARR"/>
    <property type="match status" value="1"/>
</dbReference>
<protein>
    <submittedName>
        <fullName evidence="6">Transcriptional regulator, MarR family</fullName>
    </submittedName>
</protein>
<evidence type="ECO:0000313" key="6">
    <source>
        <dbReference type="EMBL" id="EDS18449.1"/>
    </source>
</evidence>
<keyword evidence="7" id="KW-1185">Reference proteome</keyword>
<dbReference type="InterPro" id="IPR036388">
    <property type="entry name" value="WH-like_DNA-bd_sf"/>
</dbReference>
<gene>
    <name evidence="6" type="ORF">CLORAM_01995</name>
</gene>
<evidence type="ECO:0000256" key="2">
    <source>
        <dbReference type="ARBA" id="ARBA00023125"/>
    </source>
</evidence>
<accession>B0N5T1</accession>
<keyword evidence="4" id="KW-0812">Transmembrane</keyword>
<dbReference type="HOGENOM" id="CLU_083287_18_7_9"/>
<dbReference type="PRINTS" id="PR00598">
    <property type="entry name" value="HTHMARR"/>
</dbReference>
<dbReference type="EMBL" id="ABFX02000006">
    <property type="protein sequence ID" value="EDS18449.1"/>
    <property type="molecule type" value="Genomic_DNA"/>
</dbReference>
<dbReference type="InterPro" id="IPR000835">
    <property type="entry name" value="HTH_MarR-typ"/>
</dbReference>
<dbReference type="Pfam" id="PF01047">
    <property type="entry name" value="MarR"/>
    <property type="match status" value="1"/>
</dbReference>
<dbReference type="GO" id="GO:0003677">
    <property type="term" value="F:DNA binding"/>
    <property type="evidence" value="ECO:0007669"/>
    <property type="project" value="UniProtKB-KW"/>
</dbReference>
<dbReference type="SMART" id="SM00347">
    <property type="entry name" value="HTH_MARR"/>
    <property type="match status" value="1"/>
</dbReference>
<dbReference type="Gene3D" id="1.10.10.10">
    <property type="entry name" value="Winged helix-like DNA-binding domain superfamily/Winged helix DNA-binding domain"/>
    <property type="match status" value="1"/>
</dbReference>
<evidence type="ECO:0000256" key="4">
    <source>
        <dbReference type="SAM" id="Phobius"/>
    </source>
</evidence>
<dbReference type="Proteomes" id="UP000005798">
    <property type="component" value="Unassembled WGS sequence"/>
</dbReference>
<name>B0N5T1_9FIRM</name>